<keyword evidence="2" id="KW-1185">Reference proteome</keyword>
<protein>
    <submittedName>
        <fullName evidence="1">Hypothetical cytosolic protein</fullName>
    </submittedName>
</protein>
<name>Q2LVF4_SYNAS</name>
<organism evidence="1 2">
    <name type="scientific">Syntrophus aciditrophicus (strain SB)</name>
    <dbReference type="NCBI Taxonomy" id="56780"/>
    <lineage>
        <taxon>Bacteria</taxon>
        <taxon>Pseudomonadati</taxon>
        <taxon>Thermodesulfobacteriota</taxon>
        <taxon>Syntrophia</taxon>
        <taxon>Syntrophales</taxon>
        <taxon>Syntrophaceae</taxon>
        <taxon>Syntrophus</taxon>
    </lineage>
</organism>
<evidence type="ECO:0000313" key="2">
    <source>
        <dbReference type="Proteomes" id="UP000001933"/>
    </source>
</evidence>
<dbReference type="AlphaFoldDB" id="Q2LVF4"/>
<dbReference type="PROSITE" id="PS51257">
    <property type="entry name" value="PROKAR_LIPOPROTEIN"/>
    <property type="match status" value="1"/>
</dbReference>
<reference evidence="1 2" key="1">
    <citation type="journal article" date="2007" name="Proc. Natl. Acad. Sci. U.S.A.">
        <title>The genome of Syntrophus aciditrophicus: life at the thermodynamic limit of microbial growth.</title>
        <authorList>
            <person name="McInerney M.J."/>
            <person name="Rohlin L."/>
            <person name="Mouttaki H."/>
            <person name="Kim U."/>
            <person name="Krupp R.S."/>
            <person name="Rios-Hernandez L."/>
            <person name="Sieber J."/>
            <person name="Struchtemeyer C.G."/>
            <person name="Bhattacharyya A."/>
            <person name="Campbell J.W."/>
            <person name="Gunsalus R.P."/>
        </authorList>
    </citation>
    <scope>NUCLEOTIDE SEQUENCE [LARGE SCALE GENOMIC DNA]</scope>
    <source>
        <strain evidence="1 2">SB</strain>
    </source>
</reference>
<dbReference type="EMBL" id="CP000252">
    <property type="protein sequence ID" value="ABC78064.1"/>
    <property type="molecule type" value="Genomic_DNA"/>
</dbReference>
<dbReference type="Proteomes" id="UP000001933">
    <property type="component" value="Chromosome"/>
</dbReference>
<dbReference type="HOGENOM" id="CLU_2848243_0_0_7"/>
<dbReference type="InParanoid" id="Q2LVF4"/>
<accession>Q2LVF4</accession>
<dbReference type="KEGG" id="sat:SYN_03697"/>
<gene>
    <name evidence="1" type="ORF">SYN_03697</name>
</gene>
<sequence length="65" mass="7291">MIKKRNRGFNDGLPAAIKIYFNGYIGFGCTSLNAGLSHNHSRDDALSVNALMNKLYLPISLFKFR</sequence>
<proteinExistence type="predicted"/>
<evidence type="ECO:0000313" key="1">
    <source>
        <dbReference type="EMBL" id="ABC78064.1"/>
    </source>
</evidence>